<evidence type="ECO:0000256" key="1">
    <source>
        <dbReference type="PROSITE-ProRule" id="PRU00723"/>
    </source>
</evidence>
<keyword evidence="1" id="KW-0862">Zinc</keyword>
<dbReference type="EMBL" id="JAWQEG010000837">
    <property type="protein sequence ID" value="KAK3884904.1"/>
    <property type="molecule type" value="Genomic_DNA"/>
</dbReference>
<evidence type="ECO:0000256" key="2">
    <source>
        <dbReference type="SAM" id="MobiDB-lite"/>
    </source>
</evidence>
<accession>A0AAE1KU28</accession>
<evidence type="ECO:0000313" key="5">
    <source>
        <dbReference type="Proteomes" id="UP001286313"/>
    </source>
</evidence>
<proteinExistence type="predicted"/>
<dbReference type="InterPro" id="IPR000571">
    <property type="entry name" value="Znf_CCCH"/>
</dbReference>
<sequence length="139" mass="15325">MPPLGSTPEDIDFSALCHSDTSNSDRPNQPSTSAQSNSNSSRGKNTPPSHSTGTADTVCKFYRKGLCRYGRSGDKCKYRHPNVCTKLMNHGPTSERGCKLGNQCRFLHPLLCESSVASLKCLDTDCKKKTHQRYQKAKT</sequence>
<keyword evidence="1" id="KW-0479">Metal-binding</keyword>
<name>A0AAE1KU28_PETCI</name>
<keyword evidence="5" id="KW-1185">Reference proteome</keyword>
<dbReference type="GO" id="GO:0008270">
    <property type="term" value="F:zinc ion binding"/>
    <property type="evidence" value="ECO:0007669"/>
    <property type="project" value="UniProtKB-KW"/>
</dbReference>
<keyword evidence="1" id="KW-0863">Zinc-finger</keyword>
<comment type="caution">
    <text evidence="4">The sequence shown here is derived from an EMBL/GenBank/DDBJ whole genome shotgun (WGS) entry which is preliminary data.</text>
</comment>
<dbReference type="PROSITE" id="PS50103">
    <property type="entry name" value="ZF_C3H1"/>
    <property type="match status" value="1"/>
</dbReference>
<evidence type="ECO:0000313" key="4">
    <source>
        <dbReference type="EMBL" id="KAK3884904.1"/>
    </source>
</evidence>
<feature type="compositionally biased region" description="Polar residues" evidence="2">
    <location>
        <begin position="42"/>
        <end position="55"/>
    </location>
</feature>
<feature type="compositionally biased region" description="Low complexity" evidence="2">
    <location>
        <begin position="27"/>
        <end position="41"/>
    </location>
</feature>
<dbReference type="AlphaFoldDB" id="A0AAE1KU28"/>
<feature type="domain" description="C3H1-type" evidence="3">
    <location>
        <begin position="53"/>
        <end position="83"/>
    </location>
</feature>
<feature type="region of interest" description="Disordered" evidence="2">
    <location>
        <begin position="1"/>
        <end position="55"/>
    </location>
</feature>
<dbReference type="Gene3D" id="4.10.1000.10">
    <property type="entry name" value="Zinc finger, CCCH-type"/>
    <property type="match status" value="1"/>
</dbReference>
<dbReference type="Proteomes" id="UP001286313">
    <property type="component" value="Unassembled WGS sequence"/>
</dbReference>
<reference evidence="4" key="1">
    <citation type="submission" date="2023-10" db="EMBL/GenBank/DDBJ databases">
        <title>Genome assemblies of two species of porcelain crab, Petrolisthes cinctipes and Petrolisthes manimaculis (Anomura: Porcellanidae).</title>
        <authorList>
            <person name="Angst P."/>
        </authorList>
    </citation>
    <scope>NUCLEOTIDE SEQUENCE</scope>
    <source>
        <strain evidence="4">PB745_01</strain>
        <tissue evidence="4">Gill</tissue>
    </source>
</reference>
<organism evidence="4 5">
    <name type="scientific">Petrolisthes cinctipes</name>
    <name type="common">Flat porcelain crab</name>
    <dbReference type="NCBI Taxonomy" id="88211"/>
    <lineage>
        <taxon>Eukaryota</taxon>
        <taxon>Metazoa</taxon>
        <taxon>Ecdysozoa</taxon>
        <taxon>Arthropoda</taxon>
        <taxon>Crustacea</taxon>
        <taxon>Multicrustacea</taxon>
        <taxon>Malacostraca</taxon>
        <taxon>Eumalacostraca</taxon>
        <taxon>Eucarida</taxon>
        <taxon>Decapoda</taxon>
        <taxon>Pleocyemata</taxon>
        <taxon>Anomura</taxon>
        <taxon>Galatheoidea</taxon>
        <taxon>Porcellanidae</taxon>
        <taxon>Petrolisthes</taxon>
    </lineage>
</organism>
<feature type="zinc finger region" description="C3H1-type" evidence="1">
    <location>
        <begin position="53"/>
        <end position="83"/>
    </location>
</feature>
<gene>
    <name evidence="4" type="ORF">Pcinc_010878</name>
</gene>
<evidence type="ECO:0000259" key="3">
    <source>
        <dbReference type="PROSITE" id="PS50103"/>
    </source>
</evidence>
<protein>
    <recommendedName>
        <fullName evidence="3">C3H1-type domain-containing protein</fullName>
    </recommendedName>
</protein>